<comment type="function">
    <text evidence="2">Functions as a ribosomal silencing factor. Interacts with ribosomal protein uL14 (rplN), blocking formation of intersubunit bridge B8. Prevents association of the 30S and 50S ribosomal subunits and the formation of functional ribosomes, thus repressing translation.</text>
</comment>
<dbReference type="SUPFAM" id="SSF81301">
    <property type="entry name" value="Nucleotidyltransferase"/>
    <property type="match status" value="1"/>
</dbReference>
<dbReference type="HAMAP" id="MF_01477">
    <property type="entry name" value="Iojap_RsfS"/>
    <property type="match status" value="1"/>
</dbReference>
<evidence type="ECO:0000256" key="2">
    <source>
        <dbReference type="HAMAP-Rule" id="MF_01477"/>
    </source>
</evidence>
<comment type="similarity">
    <text evidence="1 2">Belongs to the Iojap/RsfS family.</text>
</comment>
<dbReference type="NCBIfam" id="TIGR00090">
    <property type="entry name" value="rsfS_iojap_ybeB"/>
    <property type="match status" value="1"/>
</dbReference>
<keyword evidence="2" id="KW-0963">Cytoplasm</keyword>
<sequence length="109" mass="12239">MQATELKDFVIEKIEDMKGRDVVVLDVSDRSDITDFMIVCTGTSKTHVRSIAENVYVQAKDAGNMPLGVEGKDAGEWALVDLSSVILHVMQQQTRDLYQLEKLWAARPE</sequence>
<evidence type="ECO:0000313" key="4">
    <source>
        <dbReference type="Proteomes" id="UP001499988"/>
    </source>
</evidence>
<dbReference type="Proteomes" id="UP001499988">
    <property type="component" value="Unassembled WGS sequence"/>
</dbReference>
<accession>A0ABP9FB27</accession>
<dbReference type="InterPro" id="IPR043519">
    <property type="entry name" value="NT_sf"/>
</dbReference>
<comment type="caution">
    <text evidence="3">The sequence shown here is derived from an EMBL/GenBank/DDBJ whole genome shotgun (WGS) entry which is preliminary data.</text>
</comment>
<dbReference type="PANTHER" id="PTHR21043">
    <property type="entry name" value="IOJAP SUPERFAMILY ORTHOLOG"/>
    <property type="match status" value="1"/>
</dbReference>
<dbReference type="PANTHER" id="PTHR21043:SF0">
    <property type="entry name" value="MITOCHONDRIAL ASSEMBLY OF RIBOSOMAL LARGE SUBUNIT PROTEIN 1"/>
    <property type="match status" value="1"/>
</dbReference>
<dbReference type="InterPro" id="IPR004394">
    <property type="entry name" value="Iojap/RsfS/C7orf30"/>
</dbReference>
<keyword evidence="4" id="KW-1185">Reference proteome</keyword>
<keyword evidence="2" id="KW-0810">Translation regulation</keyword>
<evidence type="ECO:0000313" key="3">
    <source>
        <dbReference type="EMBL" id="GAA4892155.1"/>
    </source>
</evidence>
<dbReference type="Gene3D" id="3.30.460.10">
    <property type="entry name" value="Beta Polymerase, domain 2"/>
    <property type="match status" value="1"/>
</dbReference>
<proteinExistence type="inferred from homology"/>
<organism evidence="3 4">
    <name type="scientific">Ferrimonas pelagia</name>
    <dbReference type="NCBI Taxonomy" id="1177826"/>
    <lineage>
        <taxon>Bacteria</taxon>
        <taxon>Pseudomonadati</taxon>
        <taxon>Pseudomonadota</taxon>
        <taxon>Gammaproteobacteria</taxon>
        <taxon>Alteromonadales</taxon>
        <taxon>Ferrimonadaceae</taxon>
        <taxon>Ferrimonas</taxon>
    </lineage>
</organism>
<dbReference type="Pfam" id="PF02410">
    <property type="entry name" value="RsfS"/>
    <property type="match status" value="1"/>
</dbReference>
<comment type="subunit">
    <text evidence="2">Interacts with ribosomal protein uL14 (rplN).</text>
</comment>
<dbReference type="EMBL" id="BAABJZ010000088">
    <property type="protein sequence ID" value="GAA4892155.1"/>
    <property type="molecule type" value="Genomic_DNA"/>
</dbReference>
<protein>
    <recommendedName>
        <fullName evidence="2">Ribosomal silencing factor RsfS</fullName>
    </recommendedName>
</protein>
<name>A0ABP9FB27_9GAMM</name>
<keyword evidence="2" id="KW-0678">Repressor</keyword>
<evidence type="ECO:0000256" key="1">
    <source>
        <dbReference type="ARBA" id="ARBA00010574"/>
    </source>
</evidence>
<reference evidence="4" key="1">
    <citation type="journal article" date="2019" name="Int. J. Syst. Evol. Microbiol.">
        <title>The Global Catalogue of Microorganisms (GCM) 10K type strain sequencing project: providing services to taxonomists for standard genome sequencing and annotation.</title>
        <authorList>
            <consortium name="The Broad Institute Genomics Platform"/>
            <consortium name="The Broad Institute Genome Sequencing Center for Infectious Disease"/>
            <person name="Wu L."/>
            <person name="Ma J."/>
        </authorList>
    </citation>
    <scope>NUCLEOTIDE SEQUENCE [LARGE SCALE GENOMIC DNA]</scope>
    <source>
        <strain evidence="4">JCM 18401</strain>
    </source>
</reference>
<comment type="subcellular location">
    <subcellularLocation>
        <location evidence="2">Cytoplasm</location>
    </subcellularLocation>
</comment>
<gene>
    <name evidence="2 3" type="primary">rsfS</name>
    <name evidence="3" type="ORF">GCM10023333_26800</name>
</gene>
<dbReference type="RefSeq" id="WP_345335920.1">
    <property type="nucleotide sequence ID" value="NZ_BAABJZ010000088.1"/>
</dbReference>